<dbReference type="STRING" id="112090.W4G8C6"/>
<dbReference type="SUPFAM" id="SSF48452">
    <property type="entry name" value="TPR-like"/>
    <property type="match status" value="1"/>
</dbReference>
<protein>
    <submittedName>
        <fullName evidence="1">Uncharacterized protein</fullName>
    </submittedName>
</protein>
<proteinExistence type="predicted"/>
<dbReference type="Gene3D" id="1.25.40.10">
    <property type="entry name" value="Tetratricopeptide repeat domain"/>
    <property type="match status" value="2"/>
</dbReference>
<dbReference type="OrthoDB" id="539810at2759"/>
<evidence type="ECO:0000313" key="1">
    <source>
        <dbReference type="EMBL" id="ETV75930.1"/>
    </source>
</evidence>
<gene>
    <name evidence="1" type="ORF">H257_09891</name>
</gene>
<dbReference type="VEuPathDB" id="FungiDB:H257_09891"/>
<dbReference type="InterPro" id="IPR053137">
    <property type="entry name" value="NLR-like"/>
</dbReference>
<dbReference type="PANTHER" id="PTHR46082">
    <property type="entry name" value="ATP/GTP-BINDING PROTEIN-RELATED"/>
    <property type="match status" value="1"/>
</dbReference>
<dbReference type="Pfam" id="PF13424">
    <property type="entry name" value="TPR_12"/>
    <property type="match status" value="1"/>
</dbReference>
<name>W4G8C6_APHAT</name>
<reference evidence="1" key="1">
    <citation type="submission" date="2013-12" db="EMBL/GenBank/DDBJ databases">
        <title>The Genome Sequence of Aphanomyces astaci APO3.</title>
        <authorList>
            <consortium name="The Broad Institute Genomics Platform"/>
            <person name="Russ C."/>
            <person name="Tyler B."/>
            <person name="van West P."/>
            <person name="Dieguez-Uribeondo J."/>
            <person name="Young S.K."/>
            <person name="Zeng Q."/>
            <person name="Gargeya S."/>
            <person name="Fitzgerald M."/>
            <person name="Abouelleil A."/>
            <person name="Alvarado L."/>
            <person name="Chapman S.B."/>
            <person name="Gainer-Dewar J."/>
            <person name="Goldberg J."/>
            <person name="Griggs A."/>
            <person name="Gujja S."/>
            <person name="Hansen M."/>
            <person name="Howarth C."/>
            <person name="Imamovic A."/>
            <person name="Ireland A."/>
            <person name="Larimer J."/>
            <person name="McCowan C."/>
            <person name="Murphy C."/>
            <person name="Pearson M."/>
            <person name="Poon T.W."/>
            <person name="Priest M."/>
            <person name="Roberts A."/>
            <person name="Saif S."/>
            <person name="Shea T."/>
            <person name="Sykes S."/>
            <person name="Wortman J."/>
            <person name="Nusbaum C."/>
            <person name="Birren B."/>
        </authorList>
    </citation>
    <scope>NUCLEOTIDE SEQUENCE [LARGE SCALE GENOMIC DNA]</scope>
    <source>
        <strain evidence="1">APO3</strain>
    </source>
</reference>
<dbReference type="InterPro" id="IPR011990">
    <property type="entry name" value="TPR-like_helical_dom_sf"/>
</dbReference>
<organism evidence="1">
    <name type="scientific">Aphanomyces astaci</name>
    <name type="common">Crayfish plague agent</name>
    <dbReference type="NCBI Taxonomy" id="112090"/>
    <lineage>
        <taxon>Eukaryota</taxon>
        <taxon>Sar</taxon>
        <taxon>Stramenopiles</taxon>
        <taxon>Oomycota</taxon>
        <taxon>Saprolegniomycetes</taxon>
        <taxon>Saprolegniales</taxon>
        <taxon>Verrucalvaceae</taxon>
        <taxon>Aphanomyces</taxon>
    </lineage>
</organism>
<dbReference type="RefSeq" id="XP_009834573.1">
    <property type="nucleotide sequence ID" value="XM_009836271.1"/>
</dbReference>
<dbReference type="GeneID" id="20811887"/>
<dbReference type="PANTHER" id="PTHR46082:SF11">
    <property type="entry name" value="AAA+ ATPASE DOMAIN-CONTAINING PROTEIN-RELATED"/>
    <property type="match status" value="1"/>
</dbReference>
<dbReference type="AlphaFoldDB" id="W4G8C6"/>
<dbReference type="EMBL" id="KI913138">
    <property type="protein sequence ID" value="ETV75930.1"/>
    <property type="molecule type" value="Genomic_DNA"/>
</dbReference>
<accession>W4G8C6</accession>
<sequence length="733" mass="82154">MPPKPRGVTLEYIRQFIDDVGGRSKLQGLSTSDVWTQFVAPTLSNPSRGNDDANESSTATSFRAAEWCVYHGWNDLFLAVVDTLESWRSSLDTPRSFWLRVFNQPLHLLPPASADTVSSYISQIVPVVPNMLVLWPQEDPSTLLSCEWSAAALAVAATNSIHVDVTALVVPRKEILDDTALLSRTPLLDAYATSTAAITGLPFDAVSSASSPLTAAARAFLLRSLHAAIDREIQTLPTSLDQAHASYAFGLVLHKSADFIELAKTYYERATSSFPPTSREYFSACRQLALAQDAITTLLLRNDDLQNAHTSCATSKLQSILESQRLIFGDQDMDTIDTMVALGYVYASHSQPSLAWHVLDKAMHLRLECLHQQHQPYPNHHLSTLHVMELLASQSFALRRYKHAAAIYSTCLLHYDNDQHHHEDVIARLTCANNLAAVFMCQGQYNKARPLLTECLEQDILTFGLDDDRTLMSMANVAEVHRCLGEYMHAEWLVLSMWDRAKELYGDSSDLAILGLSTLGMVYRNQRAKEASECLEQAFLTRKARASSDLRGISTSTTSSNTANNSSSSSLMLAHKSLYQWFNYQVDHLRFESLTNINAFEGHLVGLGCVSETWRNEFCHGCASEIVGDVATCPHCVPATFQYCRPCANKSKQRRCAHNVRFVFRTPPSRYLHEQRLQLLAMTDQHALYDECFERYDAYCVENSVTNRRLQARQDQAITASCFGCAPAWWRRR</sequence>